<dbReference type="EMBL" id="NSLI01000007">
    <property type="protein sequence ID" value="PAX06391.1"/>
    <property type="molecule type" value="Genomic_DNA"/>
</dbReference>
<keyword evidence="3" id="KW-1185">Reference proteome</keyword>
<proteinExistence type="predicted"/>
<keyword evidence="1" id="KW-0472">Membrane</keyword>
<feature type="transmembrane region" description="Helical" evidence="1">
    <location>
        <begin position="32"/>
        <end position="50"/>
    </location>
</feature>
<evidence type="ECO:0000313" key="3">
    <source>
        <dbReference type="Proteomes" id="UP000218151"/>
    </source>
</evidence>
<sequence>MKPDYDRIVAPWTRESDRQGYKRRNWPAVRRWAALCVTLMAGAVAAREALDARTLFHAFFAGAIAAGAVMLRHYLDPRLFVERPPTQ</sequence>
<feature type="transmembrane region" description="Helical" evidence="1">
    <location>
        <begin position="56"/>
        <end position="75"/>
    </location>
</feature>
<dbReference type="Proteomes" id="UP000218151">
    <property type="component" value="Unassembled WGS sequence"/>
</dbReference>
<keyword evidence="1" id="KW-0812">Transmembrane</keyword>
<name>A0A2A2SBJ2_9SPHN</name>
<organism evidence="2 3">
    <name type="scientific">Sphingomonas lenta</name>
    <dbReference type="NCBI Taxonomy" id="1141887"/>
    <lineage>
        <taxon>Bacteria</taxon>
        <taxon>Pseudomonadati</taxon>
        <taxon>Pseudomonadota</taxon>
        <taxon>Alphaproteobacteria</taxon>
        <taxon>Sphingomonadales</taxon>
        <taxon>Sphingomonadaceae</taxon>
        <taxon>Sphingomonas</taxon>
    </lineage>
</organism>
<evidence type="ECO:0000256" key="1">
    <source>
        <dbReference type="SAM" id="Phobius"/>
    </source>
</evidence>
<dbReference type="AlphaFoldDB" id="A0A2A2SBJ2"/>
<comment type="caution">
    <text evidence="2">The sequence shown here is derived from an EMBL/GenBank/DDBJ whole genome shotgun (WGS) entry which is preliminary data.</text>
</comment>
<accession>A0A2A2SBJ2</accession>
<dbReference type="RefSeq" id="WP_095999682.1">
    <property type="nucleotide sequence ID" value="NZ_NSLI01000007.1"/>
</dbReference>
<keyword evidence="1" id="KW-1133">Transmembrane helix</keyword>
<evidence type="ECO:0000313" key="2">
    <source>
        <dbReference type="EMBL" id="PAX06391.1"/>
    </source>
</evidence>
<reference evidence="3" key="1">
    <citation type="submission" date="2017-09" db="EMBL/GenBank/DDBJ databases">
        <authorList>
            <person name="Feng G."/>
            <person name="Zhu H."/>
        </authorList>
    </citation>
    <scope>NUCLEOTIDE SEQUENCE [LARGE SCALE GENOMIC DNA]</scope>
    <source>
        <strain evidence="3">1PNM-20</strain>
    </source>
</reference>
<gene>
    <name evidence="2" type="ORF">CKY28_17470</name>
</gene>
<protein>
    <submittedName>
        <fullName evidence="2">Uncharacterized protein</fullName>
    </submittedName>
</protein>